<organism evidence="1 2">
    <name type="scientific">Morchella conica CCBAS932</name>
    <dbReference type="NCBI Taxonomy" id="1392247"/>
    <lineage>
        <taxon>Eukaryota</taxon>
        <taxon>Fungi</taxon>
        <taxon>Dikarya</taxon>
        <taxon>Ascomycota</taxon>
        <taxon>Pezizomycotina</taxon>
        <taxon>Pezizomycetes</taxon>
        <taxon>Pezizales</taxon>
        <taxon>Morchellaceae</taxon>
        <taxon>Morchella</taxon>
    </lineage>
</organism>
<dbReference type="OrthoDB" id="2449121at2759"/>
<sequence>GHLIFFYHRFHCELNWIEYFWARVTLYTRTNCCYSIKYLRRNVSLAFEYASLLIPKW</sequence>
<feature type="non-terminal residue" evidence="1">
    <location>
        <position position="1"/>
    </location>
</feature>
<evidence type="ECO:0000313" key="1">
    <source>
        <dbReference type="EMBL" id="RPB06804.1"/>
    </source>
</evidence>
<gene>
    <name evidence="1" type="ORF">P167DRAFT_496822</name>
</gene>
<dbReference type="Proteomes" id="UP000277580">
    <property type="component" value="Unassembled WGS sequence"/>
</dbReference>
<dbReference type="EMBL" id="ML119218">
    <property type="protein sequence ID" value="RPB06804.1"/>
    <property type="molecule type" value="Genomic_DNA"/>
</dbReference>
<dbReference type="InParanoid" id="A0A3N4K8E1"/>
<protein>
    <submittedName>
        <fullName evidence="1">Uncharacterized protein</fullName>
    </submittedName>
</protein>
<keyword evidence="2" id="KW-1185">Reference proteome</keyword>
<dbReference type="STRING" id="1392247.A0A3N4K8E1"/>
<evidence type="ECO:0000313" key="2">
    <source>
        <dbReference type="Proteomes" id="UP000277580"/>
    </source>
</evidence>
<reference evidence="1 2" key="1">
    <citation type="journal article" date="2018" name="Nat. Ecol. Evol.">
        <title>Pezizomycetes genomes reveal the molecular basis of ectomycorrhizal truffle lifestyle.</title>
        <authorList>
            <person name="Murat C."/>
            <person name="Payen T."/>
            <person name="Noel B."/>
            <person name="Kuo A."/>
            <person name="Morin E."/>
            <person name="Chen J."/>
            <person name="Kohler A."/>
            <person name="Krizsan K."/>
            <person name="Balestrini R."/>
            <person name="Da Silva C."/>
            <person name="Montanini B."/>
            <person name="Hainaut M."/>
            <person name="Levati E."/>
            <person name="Barry K.W."/>
            <person name="Belfiori B."/>
            <person name="Cichocki N."/>
            <person name="Clum A."/>
            <person name="Dockter R.B."/>
            <person name="Fauchery L."/>
            <person name="Guy J."/>
            <person name="Iotti M."/>
            <person name="Le Tacon F."/>
            <person name="Lindquist E.A."/>
            <person name="Lipzen A."/>
            <person name="Malagnac F."/>
            <person name="Mello A."/>
            <person name="Molinier V."/>
            <person name="Miyauchi S."/>
            <person name="Poulain J."/>
            <person name="Riccioni C."/>
            <person name="Rubini A."/>
            <person name="Sitrit Y."/>
            <person name="Splivallo R."/>
            <person name="Traeger S."/>
            <person name="Wang M."/>
            <person name="Zifcakova L."/>
            <person name="Wipf D."/>
            <person name="Zambonelli A."/>
            <person name="Paolocci F."/>
            <person name="Nowrousian M."/>
            <person name="Ottonello S."/>
            <person name="Baldrian P."/>
            <person name="Spatafora J.W."/>
            <person name="Henrissat B."/>
            <person name="Nagy L.G."/>
            <person name="Aury J.M."/>
            <person name="Wincker P."/>
            <person name="Grigoriev I.V."/>
            <person name="Bonfante P."/>
            <person name="Martin F.M."/>
        </authorList>
    </citation>
    <scope>NUCLEOTIDE SEQUENCE [LARGE SCALE GENOMIC DNA]</scope>
    <source>
        <strain evidence="1 2">CCBAS932</strain>
    </source>
</reference>
<accession>A0A3N4K8E1</accession>
<name>A0A3N4K8E1_9PEZI</name>
<proteinExistence type="predicted"/>
<dbReference type="AlphaFoldDB" id="A0A3N4K8E1"/>